<sequence length="671" mass="73912">MAVLKPKGPRSVALVGPYSSGKTTLLEAFLHICGEIDRKGNVNSGTSTGDSSKEARDRNMSVEVNAAHMTYLGDDFTILDCPGSIEFFQETENALRGVDAAIVVCEPDQNRVLTLSPILKLLEDYGLPTFVFVNKIDKAHGSVQELFNSLQSVTDRALVLRQVPILKDGIVTGYVDLASERAYVYKEGNASRIIDLPPEMAEEEGTSRFSMLEKLADFDDHLMEELLEDIEPEREEIYTLLQNDLSEGVVTPVFLGSADLDHGVRRLLKALRHEVPEAQVSAQRSGLSGNDTTAIAQVLKTYMSAQGGKLSLARIWSGKISDGDSFTTGRIGGLFRMQGSKIEKVTVATAGDIVAFGRLEDAHTGDILTTDEANHARPVSSLEPVYNYALFAEKREDDVKLSSALGKIVEEDPSLIAEHKQETQELLLWGQGEIHLKVALERLRNKYGLEIKSRKPKVAYKEAIRKSATQHARYKKQSGGHGQFGDVQIEIKPLPRGAGFNFEEKIVGGSVPRQYIPAVEHGVKEYLMEGPLGFPVVDVEVTLFDGQFHSVDSSENSFRSAARIAMSEGMPKCDPVLLEPIYKVEIAMPSEYTSKVNSIVSGRRGQILGFDARQGWDGWDLLVAMIPESEVQDLIVDLRSATLGVGTYRSEFDHLQELTGQNAEKVLQNRD</sequence>
<dbReference type="NCBIfam" id="NF009379">
    <property type="entry name" value="PRK12740.1-3"/>
    <property type="match status" value="1"/>
</dbReference>
<keyword evidence="2" id="KW-0547">Nucleotide-binding</keyword>
<dbReference type="Pfam" id="PF03764">
    <property type="entry name" value="EFG_IV"/>
    <property type="match status" value="1"/>
</dbReference>
<dbReference type="PANTHER" id="PTHR43261:SF7">
    <property type="entry name" value="ELONGATION FACTOR G-LIKE PROTEIN"/>
    <property type="match status" value="1"/>
</dbReference>
<dbReference type="Gene3D" id="3.30.230.10">
    <property type="match status" value="1"/>
</dbReference>
<dbReference type="InterPro" id="IPR035649">
    <property type="entry name" value="EFG_V"/>
</dbReference>
<evidence type="ECO:0000256" key="3">
    <source>
        <dbReference type="ARBA" id="ARBA00022768"/>
    </source>
</evidence>
<dbReference type="Gene3D" id="3.40.50.300">
    <property type="entry name" value="P-loop containing nucleotide triphosphate hydrolases"/>
    <property type="match status" value="1"/>
</dbReference>
<dbReference type="SUPFAM" id="SSF54211">
    <property type="entry name" value="Ribosomal protein S5 domain 2-like"/>
    <property type="match status" value="1"/>
</dbReference>
<dbReference type="PRINTS" id="PR00315">
    <property type="entry name" value="ELONGATNFCT"/>
</dbReference>
<name>A0ABY4W5C2_9PROT</name>
<dbReference type="Pfam" id="PF00009">
    <property type="entry name" value="GTP_EFTU"/>
    <property type="match status" value="1"/>
</dbReference>
<dbReference type="PROSITE" id="PS51722">
    <property type="entry name" value="G_TR_2"/>
    <property type="match status" value="1"/>
</dbReference>
<dbReference type="InterPro" id="IPR035647">
    <property type="entry name" value="EFG_III/V"/>
</dbReference>
<dbReference type="CDD" id="cd04170">
    <property type="entry name" value="EF-G_bact"/>
    <property type="match status" value="1"/>
</dbReference>
<reference evidence="8" key="1">
    <citation type="submission" date="2022-06" db="EMBL/GenBank/DDBJ databases">
        <title>Sneathiella actinostolidae sp. nov., isolated from a sea anemonein the Western Pacific Ocean.</title>
        <authorList>
            <person name="Wei M.J."/>
        </authorList>
    </citation>
    <scope>NUCLEOTIDE SEQUENCE</scope>
    <source>
        <strain evidence="8">PHK-P5</strain>
    </source>
</reference>
<dbReference type="Pfam" id="PF00679">
    <property type="entry name" value="EFG_C"/>
    <property type="match status" value="1"/>
</dbReference>
<organism evidence="8 9">
    <name type="scientific">Sneathiella marina</name>
    <dbReference type="NCBI Taxonomy" id="2950108"/>
    <lineage>
        <taxon>Bacteria</taxon>
        <taxon>Pseudomonadati</taxon>
        <taxon>Pseudomonadota</taxon>
        <taxon>Alphaproteobacteria</taxon>
        <taxon>Sneathiellales</taxon>
        <taxon>Sneathiellaceae</taxon>
        <taxon>Sneathiella</taxon>
    </lineage>
</organism>
<dbReference type="SUPFAM" id="SSF52540">
    <property type="entry name" value="P-loop containing nucleoside triphosphate hydrolases"/>
    <property type="match status" value="1"/>
</dbReference>
<dbReference type="CDD" id="cd01434">
    <property type="entry name" value="EFG_mtEFG1_IV"/>
    <property type="match status" value="1"/>
</dbReference>
<keyword evidence="9" id="KW-1185">Reference proteome</keyword>
<dbReference type="InterPro" id="IPR000795">
    <property type="entry name" value="T_Tr_GTP-bd_dom"/>
</dbReference>
<dbReference type="InterPro" id="IPR005517">
    <property type="entry name" value="Transl_elong_EFG/EF2_IV"/>
</dbReference>
<keyword evidence="3 8" id="KW-0251">Elongation factor</keyword>
<dbReference type="EMBL" id="CP098747">
    <property type="protein sequence ID" value="USG62390.1"/>
    <property type="molecule type" value="Genomic_DNA"/>
</dbReference>
<evidence type="ECO:0000256" key="1">
    <source>
        <dbReference type="ARBA" id="ARBA00017872"/>
    </source>
</evidence>
<evidence type="ECO:0000259" key="7">
    <source>
        <dbReference type="PROSITE" id="PS51722"/>
    </source>
</evidence>
<evidence type="ECO:0000313" key="8">
    <source>
        <dbReference type="EMBL" id="USG62390.1"/>
    </source>
</evidence>
<dbReference type="PANTHER" id="PTHR43261">
    <property type="entry name" value="TRANSLATION ELONGATION FACTOR G-RELATED"/>
    <property type="match status" value="1"/>
</dbReference>
<dbReference type="InterPro" id="IPR041095">
    <property type="entry name" value="EFG_II"/>
</dbReference>
<dbReference type="SMART" id="SM00889">
    <property type="entry name" value="EFG_IV"/>
    <property type="match status" value="1"/>
</dbReference>
<evidence type="ECO:0000256" key="5">
    <source>
        <dbReference type="ARBA" id="ARBA00023134"/>
    </source>
</evidence>
<keyword evidence="4" id="KW-0648">Protein biosynthesis</keyword>
<feature type="domain" description="Tr-type G" evidence="7">
    <location>
        <begin position="7"/>
        <end position="279"/>
    </location>
</feature>
<dbReference type="Gene3D" id="3.30.70.240">
    <property type="match status" value="1"/>
</dbReference>
<gene>
    <name evidence="8" type="ORF">NBZ79_05275</name>
</gene>
<evidence type="ECO:0000313" key="9">
    <source>
        <dbReference type="Proteomes" id="UP001056291"/>
    </source>
</evidence>
<comment type="function">
    <text evidence="6">Catalyzes the GTP-dependent ribosomal translocation step during translation elongation. During this step, the ribosome changes from the pre-translocational (PRE) to the post-translocational (POST) state as the newly formed A-site-bound peptidyl-tRNA and P-site-bound deacylated tRNA move to the P and E sites, respectively. Catalyzes the coordinated movement of the two tRNA molecules, the mRNA and conformational changes in the ribosome.</text>
</comment>
<evidence type="ECO:0000256" key="4">
    <source>
        <dbReference type="ARBA" id="ARBA00022917"/>
    </source>
</evidence>
<dbReference type="NCBIfam" id="NF009381">
    <property type="entry name" value="PRK12740.1-5"/>
    <property type="match status" value="1"/>
</dbReference>
<dbReference type="Pfam" id="PF14492">
    <property type="entry name" value="EFG_III"/>
    <property type="match status" value="1"/>
</dbReference>
<dbReference type="Gene3D" id="2.40.30.10">
    <property type="entry name" value="Translation factors"/>
    <property type="match status" value="1"/>
</dbReference>
<dbReference type="SUPFAM" id="SSF50447">
    <property type="entry name" value="Translation proteins"/>
    <property type="match status" value="1"/>
</dbReference>
<dbReference type="CDD" id="cd16262">
    <property type="entry name" value="EFG_III"/>
    <property type="match status" value="1"/>
</dbReference>
<dbReference type="Proteomes" id="UP001056291">
    <property type="component" value="Chromosome"/>
</dbReference>
<accession>A0ABY4W5C2</accession>
<dbReference type="InterPro" id="IPR014721">
    <property type="entry name" value="Ribsml_uS5_D2-typ_fold_subgr"/>
</dbReference>
<dbReference type="InterPro" id="IPR027417">
    <property type="entry name" value="P-loop_NTPase"/>
</dbReference>
<proteinExistence type="predicted"/>
<evidence type="ECO:0000256" key="2">
    <source>
        <dbReference type="ARBA" id="ARBA00022741"/>
    </source>
</evidence>
<dbReference type="NCBIfam" id="NF009891">
    <property type="entry name" value="PRK13351.1-1"/>
    <property type="match status" value="1"/>
</dbReference>
<dbReference type="GO" id="GO:0003746">
    <property type="term" value="F:translation elongation factor activity"/>
    <property type="evidence" value="ECO:0007669"/>
    <property type="project" value="UniProtKB-KW"/>
</dbReference>
<dbReference type="InterPro" id="IPR009000">
    <property type="entry name" value="Transl_B-barrel_sf"/>
</dbReference>
<dbReference type="InterPro" id="IPR020568">
    <property type="entry name" value="Ribosomal_Su5_D2-typ_SF"/>
</dbReference>
<dbReference type="InterPro" id="IPR009022">
    <property type="entry name" value="EFG_III"/>
</dbReference>
<evidence type="ECO:0000256" key="6">
    <source>
        <dbReference type="ARBA" id="ARBA00024731"/>
    </source>
</evidence>
<dbReference type="InterPro" id="IPR053905">
    <property type="entry name" value="EF-G-like_DII"/>
</dbReference>
<dbReference type="Pfam" id="PF22042">
    <property type="entry name" value="EF-G_D2"/>
    <property type="match status" value="1"/>
</dbReference>
<dbReference type="SMART" id="SM00838">
    <property type="entry name" value="EFG_C"/>
    <property type="match status" value="1"/>
</dbReference>
<protein>
    <recommendedName>
        <fullName evidence="1">Elongation factor G</fullName>
    </recommendedName>
</protein>
<dbReference type="InterPro" id="IPR047872">
    <property type="entry name" value="EFG_IV"/>
</dbReference>
<dbReference type="RefSeq" id="WP_251936100.1">
    <property type="nucleotide sequence ID" value="NZ_CP098747.1"/>
</dbReference>
<keyword evidence="5" id="KW-0342">GTP-binding</keyword>
<dbReference type="CDD" id="cd03713">
    <property type="entry name" value="EFG_mtEFG_C"/>
    <property type="match status" value="1"/>
</dbReference>
<dbReference type="SUPFAM" id="SSF54980">
    <property type="entry name" value="EF-G C-terminal domain-like"/>
    <property type="match status" value="2"/>
</dbReference>
<dbReference type="InterPro" id="IPR000640">
    <property type="entry name" value="EFG_V-like"/>
</dbReference>
<dbReference type="Gene3D" id="3.30.70.870">
    <property type="entry name" value="Elongation Factor G (Translational Gtpase), domain 3"/>
    <property type="match status" value="1"/>
</dbReference>